<dbReference type="CDD" id="cd02966">
    <property type="entry name" value="TlpA_like_family"/>
    <property type="match status" value="1"/>
</dbReference>
<evidence type="ECO:0000256" key="2">
    <source>
        <dbReference type="ARBA" id="ARBA00022748"/>
    </source>
</evidence>
<feature type="region of interest" description="Disordered" evidence="6">
    <location>
        <begin position="1"/>
        <end position="23"/>
    </location>
</feature>
<name>A0ABP3L9V2_9ACTN</name>
<dbReference type="InterPro" id="IPR036249">
    <property type="entry name" value="Thioredoxin-like_sf"/>
</dbReference>
<feature type="compositionally biased region" description="Low complexity" evidence="6">
    <location>
        <begin position="1"/>
        <end position="19"/>
    </location>
</feature>
<evidence type="ECO:0000259" key="7">
    <source>
        <dbReference type="PROSITE" id="PS51352"/>
    </source>
</evidence>
<evidence type="ECO:0000313" key="8">
    <source>
        <dbReference type="EMBL" id="GAA0496326.1"/>
    </source>
</evidence>
<evidence type="ECO:0000313" key="9">
    <source>
        <dbReference type="Proteomes" id="UP001500909"/>
    </source>
</evidence>
<keyword evidence="4" id="KW-1015">Disulfide bond</keyword>
<comment type="caution">
    <text evidence="8">The sequence shown here is derived from an EMBL/GenBank/DDBJ whole genome shotgun (WGS) entry which is preliminary data.</text>
</comment>
<dbReference type="PROSITE" id="PS00194">
    <property type="entry name" value="THIOREDOXIN_1"/>
    <property type="match status" value="1"/>
</dbReference>
<dbReference type="InterPro" id="IPR017937">
    <property type="entry name" value="Thioredoxin_CS"/>
</dbReference>
<reference evidence="9" key="1">
    <citation type="journal article" date="2019" name="Int. J. Syst. Evol. Microbiol.">
        <title>The Global Catalogue of Microorganisms (GCM) 10K type strain sequencing project: providing services to taxonomists for standard genome sequencing and annotation.</title>
        <authorList>
            <consortium name="The Broad Institute Genomics Platform"/>
            <consortium name="The Broad Institute Genome Sequencing Center for Infectious Disease"/>
            <person name="Wu L."/>
            <person name="Ma J."/>
        </authorList>
    </citation>
    <scope>NUCLEOTIDE SEQUENCE [LARGE SCALE GENOMIC DNA]</scope>
    <source>
        <strain evidence="9">JCM 4805</strain>
    </source>
</reference>
<dbReference type="RefSeq" id="WP_346099726.1">
    <property type="nucleotide sequence ID" value="NZ_BAAABY010000057.1"/>
</dbReference>
<dbReference type="Proteomes" id="UP001500909">
    <property type="component" value="Unassembled WGS sequence"/>
</dbReference>
<sequence>MTLRSRPGTGPGNRPGTRPATRRRGLVGALLATCVAGSLLSGCADGGSDSADGTRPEFARGKDGFDAVPVSDRTPAPAIDGRTTRGEKLDLDDYEGKVVVLNIWGSWCGPCDAEAPDFAKVARESRSKGVQFVGINTRDGSTAQAVAFEEQHKMPYPSLFDPAGKLMLRFPKGSVNPQLIPTTLVIDRQGRLAARAIGPVGAQQLRTALQPLTTTT</sequence>
<dbReference type="EMBL" id="BAAABY010000057">
    <property type="protein sequence ID" value="GAA0496326.1"/>
    <property type="molecule type" value="Genomic_DNA"/>
</dbReference>
<keyword evidence="3" id="KW-0812">Transmembrane</keyword>
<evidence type="ECO:0000256" key="4">
    <source>
        <dbReference type="ARBA" id="ARBA00023157"/>
    </source>
</evidence>
<dbReference type="Gene3D" id="3.40.30.10">
    <property type="entry name" value="Glutaredoxin"/>
    <property type="match status" value="1"/>
</dbReference>
<comment type="subcellular location">
    <subcellularLocation>
        <location evidence="1">Cell envelope</location>
    </subcellularLocation>
</comment>
<keyword evidence="2" id="KW-0201">Cytochrome c-type biogenesis</keyword>
<keyword evidence="3" id="KW-0735">Signal-anchor</keyword>
<dbReference type="PANTHER" id="PTHR42852:SF6">
    <property type="entry name" value="THIOL:DISULFIDE INTERCHANGE PROTEIN DSBE"/>
    <property type="match status" value="1"/>
</dbReference>
<organism evidence="8 9">
    <name type="scientific">Streptomyces olivaceiscleroticus</name>
    <dbReference type="NCBI Taxonomy" id="68245"/>
    <lineage>
        <taxon>Bacteria</taxon>
        <taxon>Bacillati</taxon>
        <taxon>Actinomycetota</taxon>
        <taxon>Actinomycetes</taxon>
        <taxon>Kitasatosporales</taxon>
        <taxon>Streptomycetaceae</taxon>
        <taxon>Streptomyces</taxon>
    </lineage>
</organism>
<feature type="region of interest" description="Disordered" evidence="6">
    <location>
        <begin position="45"/>
        <end position="84"/>
    </location>
</feature>
<keyword evidence="9" id="KW-1185">Reference proteome</keyword>
<dbReference type="Pfam" id="PF00578">
    <property type="entry name" value="AhpC-TSA"/>
    <property type="match status" value="1"/>
</dbReference>
<accession>A0ABP3L9V2</accession>
<dbReference type="PANTHER" id="PTHR42852">
    <property type="entry name" value="THIOL:DISULFIDE INTERCHANGE PROTEIN DSBE"/>
    <property type="match status" value="1"/>
</dbReference>
<protein>
    <submittedName>
        <fullName evidence="8">TlpA disulfide reductase family protein</fullName>
    </submittedName>
</protein>
<dbReference type="InterPro" id="IPR000866">
    <property type="entry name" value="AhpC/TSA"/>
</dbReference>
<evidence type="ECO:0000256" key="6">
    <source>
        <dbReference type="SAM" id="MobiDB-lite"/>
    </source>
</evidence>
<evidence type="ECO:0000256" key="5">
    <source>
        <dbReference type="ARBA" id="ARBA00023284"/>
    </source>
</evidence>
<keyword evidence="5" id="KW-0676">Redox-active center</keyword>
<dbReference type="InterPro" id="IPR013766">
    <property type="entry name" value="Thioredoxin_domain"/>
</dbReference>
<feature type="domain" description="Thioredoxin" evidence="7">
    <location>
        <begin position="70"/>
        <end position="214"/>
    </location>
</feature>
<gene>
    <name evidence="8" type="ORF">GCM10010361_72200</name>
</gene>
<dbReference type="InterPro" id="IPR050553">
    <property type="entry name" value="Thioredoxin_ResA/DsbE_sf"/>
</dbReference>
<feature type="compositionally biased region" description="Basic and acidic residues" evidence="6">
    <location>
        <begin position="52"/>
        <end position="65"/>
    </location>
</feature>
<evidence type="ECO:0000256" key="1">
    <source>
        <dbReference type="ARBA" id="ARBA00004196"/>
    </source>
</evidence>
<dbReference type="SUPFAM" id="SSF52833">
    <property type="entry name" value="Thioredoxin-like"/>
    <property type="match status" value="1"/>
</dbReference>
<dbReference type="PROSITE" id="PS51352">
    <property type="entry name" value="THIOREDOXIN_2"/>
    <property type="match status" value="1"/>
</dbReference>
<proteinExistence type="predicted"/>
<evidence type="ECO:0000256" key="3">
    <source>
        <dbReference type="ARBA" id="ARBA00022968"/>
    </source>
</evidence>